<accession>A0A9P6PWF0</accession>
<keyword evidence="4" id="KW-0274">FAD</keyword>
<evidence type="ECO:0000256" key="6">
    <source>
        <dbReference type="ARBA" id="ARBA00022946"/>
    </source>
</evidence>
<dbReference type="Gene3D" id="3.50.50.100">
    <property type="match status" value="2"/>
</dbReference>
<dbReference type="PROSITE" id="PS50222">
    <property type="entry name" value="EF_HAND_2"/>
    <property type="match status" value="2"/>
</dbReference>
<keyword evidence="8" id="KW-0520">NAD</keyword>
<evidence type="ECO:0000256" key="3">
    <source>
        <dbReference type="ARBA" id="ARBA00022630"/>
    </source>
</evidence>
<reference evidence="10" key="1">
    <citation type="journal article" date="2020" name="Fungal Divers.">
        <title>Resolving the Mortierellaceae phylogeny through synthesis of multi-gene phylogenetics and phylogenomics.</title>
        <authorList>
            <person name="Vandepol N."/>
            <person name="Liber J."/>
            <person name="Desiro A."/>
            <person name="Na H."/>
            <person name="Kennedy M."/>
            <person name="Barry K."/>
            <person name="Grigoriev I.V."/>
            <person name="Miller A.N."/>
            <person name="O'Donnell K."/>
            <person name="Stajich J.E."/>
            <person name="Bonito G."/>
        </authorList>
    </citation>
    <scope>NUCLEOTIDE SEQUENCE</scope>
    <source>
        <strain evidence="10">BC1065</strain>
    </source>
</reference>
<dbReference type="InterPro" id="IPR023753">
    <property type="entry name" value="FAD/NAD-binding_dom"/>
</dbReference>
<keyword evidence="3" id="KW-0285">Flavoprotein</keyword>
<sequence length="505" mass="57221">MLKYPAVSLLRELDHKKYHVTVISPTNYFLFTPLLPSATVGTLELRSLIEPIRRLLARWGGYYLEGNAVDVDFENQLVEVAGIHGHEDRRFYVPYDRLVIAVGSESMTHGVEGLEHANFLKSIQDARDIRKKLIDNFEFASLPTTTDEERRQRLSIVICGGGPTGVEFAAEIYDFLNENLCGFFPIINPEEVKVTIIQSPGHILNSYDLKISELTEAKFKREKIDVRTDSRVVKVTDKTVIYKDKKTGQEHEVPFGVCLWSTGVGMTPLVKHLVSKLPSGSQTNRHAIQVDPYLHVLGTPEGTVYAIGDCSTIPQPQFVQRILDIFKAHDKNQDNAICYEEFKALAEQIVARHPMLTMFLYHLDKVFAKYDKDHSGTLNMEEIREFLTDAEKSMTALPATAQVASQQGKYVGKRINALWRDDGEIHKLDPKKLPAFAYHHMGSLAYIGGSEAVLDAGNGMMYAGFGSEYMWRSVYFSEQVSMRTRILLAVDWTKKWLFGRDTSKF</sequence>
<evidence type="ECO:0000313" key="10">
    <source>
        <dbReference type="EMBL" id="KAG0255143.1"/>
    </source>
</evidence>
<dbReference type="InterPro" id="IPR011992">
    <property type="entry name" value="EF-hand-dom_pair"/>
</dbReference>
<dbReference type="InterPro" id="IPR036188">
    <property type="entry name" value="FAD/NAD-bd_sf"/>
</dbReference>
<keyword evidence="7" id="KW-0560">Oxidoreductase</keyword>
<dbReference type="PANTHER" id="PTHR43706">
    <property type="entry name" value="NADH DEHYDROGENASE"/>
    <property type="match status" value="1"/>
</dbReference>
<dbReference type="AlphaFoldDB" id="A0A9P6PWF0"/>
<dbReference type="EMBL" id="JAAAJB010000476">
    <property type="protein sequence ID" value="KAG0255143.1"/>
    <property type="molecule type" value="Genomic_DNA"/>
</dbReference>
<dbReference type="PANTHER" id="PTHR43706:SF50">
    <property type="entry name" value="NADH DEHYDROGENASE (UBIQUINONE)-RELATED"/>
    <property type="match status" value="1"/>
</dbReference>
<evidence type="ECO:0000256" key="4">
    <source>
        <dbReference type="ARBA" id="ARBA00022827"/>
    </source>
</evidence>
<comment type="caution">
    <text evidence="10">The sequence shown here is derived from an EMBL/GenBank/DDBJ whole genome shotgun (WGS) entry which is preliminary data.</text>
</comment>
<evidence type="ECO:0000259" key="9">
    <source>
        <dbReference type="PROSITE" id="PS50222"/>
    </source>
</evidence>
<dbReference type="Pfam" id="PF13499">
    <property type="entry name" value="EF-hand_7"/>
    <property type="match status" value="1"/>
</dbReference>
<dbReference type="SMART" id="SM00054">
    <property type="entry name" value="EFh"/>
    <property type="match status" value="2"/>
</dbReference>
<keyword evidence="5" id="KW-0106">Calcium</keyword>
<dbReference type="GO" id="GO:0003954">
    <property type="term" value="F:NADH dehydrogenase activity"/>
    <property type="evidence" value="ECO:0007669"/>
    <property type="project" value="InterPro"/>
</dbReference>
<proteinExistence type="inferred from homology"/>
<dbReference type="SUPFAM" id="SSF47473">
    <property type="entry name" value="EF-hand"/>
    <property type="match status" value="1"/>
</dbReference>
<dbReference type="InterPro" id="IPR045024">
    <property type="entry name" value="NDH-2"/>
</dbReference>
<dbReference type="SUPFAM" id="SSF51905">
    <property type="entry name" value="FAD/NAD(P)-binding domain"/>
    <property type="match status" value="2"/>
</dbReference>
<dbReference type="GO" id="GO:0005743">
    <property type="term" value="C:mitochondrial inner membrane"/>
    <property type="evidence" value="ECO:0007669"/>
    <property type="project" value="UniProtKB-SubCell"/>
</dbReference>
<dbReference type="OrthoDB" id="3244603at2759"/>
<evidence type="ECO:0000256" key="1">
    <source>
        <dbReference type="ARBA" id="ARBA00004137"/>
    </source>
</evidence>
<organism evidence="10 11">
    <name type="scientific">Actinomortierella ambigua</name>
    <dbReference type="NCBI Taxonomy" id="1343610"/>
    <lineage>
        <taxon>Eukaryota</taxon>
        <taxon>Fungi</taxon>
        <taxon>Fungi incertae sedis</taxon>
        <taxon>Mucoromycota</taxon>
        <taxon>Mortierellomycotina</taxon>
        <taxon>Mortierellomycetes</taxon>
        <taxon>Mortierellales</taxon>
        <taxon>Mortierellaceae</taxon>
        <taxon>Actinomortierella</taxon>
    </lineage>
</organism>
<name>A0A9P6PWF0_9FUNG</name>
<dbReference type="InterPro" id="IPR018247">
    <property type="entry name" value="EF_Hand_1_Ca_BS"/>
</dbReference>
<feature type="domain" description="EF-hand" evidence="9">
    <location>
        <begin position="317"/>
        <end position="352"/>
    </location>
</feature>
<dbReference type="Pfam" id="PF22366">
    <property type="entry name" value="NDH2_C"/>
    <property type="match status" value="1"/>
</dbReference>
<dbReference type="CDD" id="cd00051">
    <property type="entry name" value="EFh"/>
    <property type="match status" value="1"/>
</dbReference>
<dbReference type="PROSITE" id="PS00018">
    <property type="entry name" value="EF_HAND_1"/>
    <property type="match status" value="2"/>
</dbReference>
<keyword evidence="6" id="KW-0809">Transit peptide</keyword>
<comment type="similarity">
    <text evidence="2">Belongs to the NADH dehydrogenase family.</text>
</comment>
<protein>
    <recommendedName>
        <fullName evidence="9">EF-hand domain-containing protein</fullName>
    </recommendedName>
</protein>
<feature type="domain" description="EF-hand" evidence="9">
    <location>
        <begin position="362"/>
        <end position="393"/>
    </location>
</feature>
<evidence type="ECO:0000313" key="11">
    <source>
        <dbReference type="Proteomes" id="UP000807716"/>
    </source>
</evidence>
<dbReference type="Proteomes" id="UP000807716">
    <property type="component" value="Unassembled WGS sequence"/>
</dbReference>
<dbReference type="InterPro" id="IPR054585">
    <property type="entry name" value="NDH2-like_C"/>
</dbReference>
<dbReference type="GO" id="GO:0005509">
    <property type="term" value="F:calcium ion binding"/>
    <property type="evidence" value="ECO:0007669"/>
    <property type="project" value="InterPro"/>
</dbReference>
<evidence type="ECO:0000256" key="5">
    <source>
        <dbReference type="ARBA" id="ARBA00022837"/>
    </source>
</evidence>
<evidence type="ECO:0000256" key="2">
    <source>
        <dbReference type="ARBA" id="ARBA00005272"/>
    </source>
</evidence>
<dbReference type="InterPro" id="IPR002048">
    <property type="entry name" value="EF_hand_dom"/>
</dbReference>
<evidence type="ECO:0000256" key="7">
    <source>
        <dbReference type="ARBA" id="ARBA00023002"/>
    </source>
</evidence>
<comment type="subcellular location">
    <subcellularLocation>
        <location evidence="1">Mitochondrion inner membrane</location>
        <topology evidence="1">Peripheral membrane protein</topology>
        <orientation evidence="1">Intermembrane side</orientation>
    </subcellularLocation>
</comment>
<keyword evidence="11" id="KW-1185">Reference proteome</keyword>
<evidence type="ECO:0000256" key="8">
    <source>
        <dbReference type="ARBA" id="ARBA00023027"/>
    </source>
</evidence>
<gene>
    <name evidence="10" type="ORF">DFQ27_006412</name>
</gene>
<dbReference type="Pfam" id="PF07992">
    <property type="entry name" value="Pyr_redox_2"/>
    <property type="match status" value="1"/>
</dbReference>